<evidence type="ECO:0000313" key="5">
    <source>
        <dbReference type="Proteomes" id="UP000634647"/>
    </source>
</evidence>
<sequence>MDSGMIDATHGEATGPGRFRRALIAMGLRGEDPELVSPVPANAFEWIRVLFGITLIYDTWTTLSWEHKQAVAHTLGLPISSPTLHLLVAVMALVQLVVAMSIVFNRGVAILAWVGLLHTVYVWVVLEHGGDFGQQGTDPGDAFAYMVMFFFIIAADRHSRSPDPSKNEYFTLARLWFGFLWAYDAMMKFHPYFMTHFTDFLTSAETSVKGTWGAGLDQVFLNLTNIIGPHVVPVLVALTESLIALSLISGRGLRIMAPVGFVLAVVIWNTAESWGGPYPDFVTSAGGQMFGNVIIYAMAFLYILTLYNPLDLLRQRR</sequence>
<name>A0AAN5A044_9RHOB</name>
<dbReference type="EMBL" id="FNOB01000016">
    <property type="protein sequence ID" value="SDX43543.1"/>
    <property type="molecule type" value="Genomic_DNA"/>
</dbReference>
<feature type="transmembrane region" description="Helical" evidence="1">
    <location>
        <begin position="169"/>
        <end position="186"/>
    </location>
</feature>
<proteinExistence type="predicted"/>
<dbReference type="Proteomes" id="UP000199541">
    <property type="component" value="Unassembled WGS sequence"/>
</dbReference>
<reference evidence="2" key="3">
    <citation type="submission" date="2023-06" db="EMBL/GenBank/DDBJ databases">
        <authorList>
            <person name="Sun Q."/>
            <person name="Zhou Y."/>
        </authorList>
    </citation>
    <scope>NUCLEOTIDE SEQUENCE</scope>
    <source>
        <strain evidence="2">CGMCC 1.10859</strain>
    </source>
</reference>
<evidence type="ECO:0008006" key="6">
    <source>
        <dbReference type="Google" id="ProtNLM"/>
    </source>
</evidence>
<dbReference type="EMBL" id="BNAB01000013">
    <property type="protein sequence ID" value="GHE03531.1"/>
    <property type="molecule type" value="Genomic_DNA"/>
</dbReference>
<evidence type="ECO:0000313" key="3">
    <source>
        <dbReference type="EMBL" id="SDX43543.1"/>
    </source>
</evidence>
<feature type="transmembrane region" description="Helical" evidence="1">
    <location>
        <begin position="110"/>
        <end position="130"/>
    </location>
</feature>
<accession>A0AAN5A044</accession>
<keyword evidence="4" id="KW-1185">Reference proteome</keyword>
<keyword evidence="1" id="KW-0812">Transmembrane</keyword>
<reference evidence="2" key="1">
    <citation type="journal article" date="2014" name="Int. J. Syst. Evol. Microbiol.">
        <title>Complete genome sequence of Corynebacterium casei LMG S-19264T (=DSM 44701T), isolated from a smear-ripened cheese.</title>
        <authorList>
            <consortium name="US DOE Joint Genome Institute (JGI-PGF)"/>
            <person name="Walter F."/>
            <person name="Albersmeier A."/>
            <person name="Kalinowski J."/>
            <person name="Ruckert C."/>
        </authorList>
    </citation>
    <scope>NUCLEOTIDE SEQUENCE</scope>
    <source>
        <strain evidence="2">CGMCC 1.10859</strain>
    </source>
</reference>
<organism evidence="2 5">
    <name type="scientific">Allgaiera indica</name>
    <dbReference type="NCBI Taxonomy" id="765699"/>
    <lineage>
        <taxon>Bacteria</taxon>
        <taxon>Pseudomonadati</taxon>
        <taxon>Pseudomonadota</taxon>
        <taxon>Alphaproteobacteria</taxon>
        <taxon>Rhodobacterales</taxon>
        <taxon>Paracoccaceae</taxon>
        <taxon>Allgaiera</taxon>
    </lineage>
</organism>
<evidence type="ECO:0000256" key="1">
    <source>
        <dbReference type="SAM" id="Phobius"/>
    </source>
</evidence>
<reference evidence="3 4" key="2">
    <citation type="submission" date="2016-10" db="EMBL/GenBank/DDBJ databases">
        <authorList>
            <person name="Varghese N."/>
            <person name="Submissions S."/>
        </authorList>
    </citation>
    <scope>NUCLEOTIDE SEQUENCE [LARGE SCALE GENOMIC DNA]</scope>
    <source>
        <strain evidence="3 4">DSM 24802</strain>
    </source>
</reference>
<feature type="transmembrane region" description="Helical" evidence="1">
    <location>
        <begin position="142"/>
        <end position="157"/>
    </location>
</feature>
<protein>
    <recommendedName>
        <fullName evidence="6">DoxX family membrane protein</fullName>
    </recommendedName>
</protein>
<dbReference type="Proteomes" id="UP000634647">
    <property type="component" value="Unassembled WGS sequence"/>
</dbReference>
<gene>
    <name evidence="2" type="ORF">GCM10008024_27260</name>
    <name evidence="3" type="ORF">SAMN05444006_11634</name>
</gene>
<evidence type="ECO:0000313" key="2">
    <source>
        <dbReference type="EMBL" id="GHE03531.1"/>
    </source>
</evidence>
<feature type="transmembrane region" description="Helical" evidence="1">
    <location>
        <begin position="289"/>
        <end position="307"/>
    </location>
</feature>
<evidence type="ECO:0000313" key="4">
    <source>
        <dbReference type="Proteomes" id="UP000199541"/>
    </source>
</evidence>
<dbReference type="AlphaFoldDB" id="A0AAN5A044"/>
<keyword evidence="1" id="KW-1133">Transmembrane helix</keyword>
<feature type="transmembrane region" description="Helical" evidence="1">
    <location>
        <begin position="84"/>
        <end position="103"/>
    </location>
</feature>
<keyword evidence="1" id="KW-0472">Membrane</keyword>
<feature type="transmembrane region" description="Helical" evidence="1">
    <location>
        <begin position="252"/>
        <end position="269"/>
    </location>
</feature>
<feature type="transmembrane region" description="Helical" evidence="1">
    <location>
        <begin position="226"/>
        <end position="245"/>
    </location>
</feature>
<comment type="caution">
    <text evidence="2">The sequence shown here is derived from an EMBL/GenBank/DDBJ whole genome shotgun (WGS) entry which is preliminary data.</text>
</comment>